<gene>
    <name evidence="5" type="ORF">SKAU_G00295700</name>
</gene>
<comment type="caution">
    <text evidence="5">The sequence shown here is derived from an EMBL/GenBank/DDBJ whole genome shotgun (WGS) entry which is preliminary data.</text>
</comment>
<protein>
    <recommendedName>
        <fullName evidence="4">AIG1-type G domain-containing protein</fullName>
    </recommendedName>
</protein>
<keyword evidence="2" id="KW-0547">Nucleotide-binding</keyword>
<reference evidence="5" key="1">
    <citation type="journal article" date="2023" name="Science">
        <title>Genome structures resolve the early diversification of teleost fishes.</title>
        <authorList>
            <person name="Parey E."/>
            <person name="Louis A."/>
            <person name="Montfort J."/>
            <person name="Bouchez O."/>
            <person name="Roques C."/>
            <person name="Iampietro C."/>
            <person name="Lluch J."/>
            <person name="Castinel A."/>
            <person name="Donnadieu C."/>
            <person name="Desvignes T."/>
            <person name="Floi Bucao C."/>
            <person name="Jouanno E."/>
            <person name="Wen M."/>
            <person name="Mejri S."/>
            <person name="Dirks R."/>
            <person name="Jansen H."/>
            <person name="Henkel C."/>
            <person name="Chen W.J."/>
            <person name="Zahm M."/>
            <person name="Cabau C."/>
            <person name="Klopp C."/>
            <person name="Thompson A.W."/>
            <person name="Robinson-Rechavi M."/>
            <person name="Braasch I."/>
            <person name="Lecointre G."/>
            <person name="Bobe J."/>
            <person name="Postlethwait J.H."/>
            <person name="Berthelot C."/>
            <person name="Roest Crollius H."/>
            <person name="Guiguen Y."/>
        </authorList>
    </citation>
    <scope>NUCLEOTIDE SEQUENCE</scope>
    <source>
        <strain evidence="5">WJC10195</strain>
    </source>
</reference>
<evidence type="ECO:0000259" key="4">
    <source>
        <dbReference type="PROSITE" id="PS51720"/>
    </source>
</evidence>
<evidence type="ECO:0000256" key="3">
    <source>
        <dbReference type="ARBA" id="ARBA00023134"/>
    </source>
</evidence>
<evidence type="ECO:0000313" key="5">
    <source>
        <dbReference type="EMBL" id="KAJ8345377.1"/>
    </source>
</evidence>
<evidence type="ECO:0000256" key="1">
    <source>
        <dbReference type="ARBA" id="ARBA00008535"/>
    </source>
</evidence>
<proteinExistence type="inferred from homology"/>
<name>A0A9Q1EUL9_SYNKA</name>
<dbReference type="GO" id="GO:0005525">
    <property type="term" value="F:GTP binding"/>
    <property type="evidence" value="ECO:0007669"/>
    <property type="project" value="UniProtKB-KW"/>
</dbReference>
<dbReference type="SUPFAM" id="SSF52540">
    <property type="entry name" value="P-loop containing nucleoside triphosphate hydrolases"/>
    <property type="match status" value="2"/>
</dbReference>
<dbReference type="PANTHER" id="PTHR10903:SF188">
    <property type="entry name" value="GTPASE IMAP FAMILY MEMBER 2-LIKE-RELATED"/>
    <property type="match status" value="1"/>
</dbReference>
<dbReference type="PANTHER" id="PTHR10903">
    <property type="entry name" value="GTPASE, IMAP FAMILY MEMBER-RELATED"/>
    <property type="match status" value="1"/>
</dbReference>
<dbReference type="FunFam" id="3.40.50.300:FF:000366">
    <property type="entry name" value="GTPase, IMAP family member 2"/>
    <property type="match status" value="2"/>
</dbReference>
<dbReference type="CDD" id="cd01852">
    <property type="entry name" value="AIG1"/>
    <property type="match status" value="1"/>
</dbReference>
<dbReference type="Pfam" id="PF04548">
    <property type="entry name" value="AIG1"/>
    <property type="match status" value="2"/>
</dbReference>
<dbReference type="EMBL" id="JAINUF010000012">
    <property type="protein sequence ID" value="KAJ8345377.1"/>
    <property type="molecule type" value="Genomic_DNA"/>
</dbReference>
<dbReference type="Gene3D" id="3.40.50.300">
    <property type="entry name" value="P-loop containing nucleotide triphosphate hydrolases"/>
    <property type="match status" value="2"/>
</dbReference>
<dbReference type="PROSITE" id="PS51720">
    <property type="entry name" value="G_AIG1"/>
    <property type="match status" value="2"/>
</dbReference>
<sequence length="423" mass="47559">MDEEQVKSEFERCIRLSVPGPHVFLLVVRLGQFTQEEKSAVEWIQRHFGEEASQYTMVLFTGADQIKRKSVAEFLSPSKELQDLLDSCGRRYHAFNNEDKQNLTQVSELLQKIEKMVNDNGGQHYTNEMYQEAEKRIREEEKRQRGSIEKAGATTGKMNNLRVVLVGKTGAGKSSSGNTILGTVEFEVDESAAAVTMLSSRQCAEIAGKQVSVIDTPGFCSTSLDEEQVGNEIKRCVRLSVPGPHVFLLVIRLGRFTQEEKSAVEWIQRHFGEEASQYTMVLFTGADQIKRKSVEEFLNRSKEIQDLLDTCGRRYHVFNNEDTQNLTQVSELLQKIEEMVKGNGGQHYTNEMYQEAERSIREEERRKRREEILENTKKYLKGAAIGAVAVGAIVGAGAVAVANPEVASLVTVLAEQLLSRMGI</sequence>
<keyword evidence="3" id="KW-0342">GTP-binding</keyword>
<dbReference type="AlphaFoldDB" id="A0A9Q1EUL9"/>
<evidence type="ECO:0000313" key="6">
    <source>
        <dbReference type="Proteomes" id="UP001152622"/>
    </source>
</evidence>
<feature type="domain" description="AIG1-type G" evidence="4">
    <location>
        <begin position="158"/>
        <end position="357"/>
    </location>
</feature>
<dbReference type="Proteomes" id="UP001152622">
    <property type="component" value="Chromosome 12"/>
</dbReference>
<feature type="domain" description="AIG1-type G" evidence="4">
    <location>
        <begin position="1"/>
        <end position="134"/>
    </location>
</feature>
<accession>A0A9Q1EUL9</accession>
<dbReference type="InterPro" id="IPR006703">
    <property type="entry name" value="G_AIG1"/>
</dbReference>
<keyword evidence="6" id="KW-1185">Reference proteome</keyword>
<evidence type="ECO:0000256" key="2">
    <source>
        <dbReference type="ARBA" id="ARBA00022741"/>
    </source>
</evidence>
<dbReference type="InterPro" id="IPR045058">
    <property type="entry name" value="GIMA/IAN/Toc"/>
</dbReference>
<dbReference type="OrthoDB" id="5985928at2759"/>
<comment type="similarity">
    <text evidence="1">Belongs to the TRAFAC class TrmE-Era-EngA-EngB-Septin-like GTPase superfamily. AIG1/Toc34/Toc159-like paraseptin GTPase family. IAN subfamily.</text>
</comment>
<dbReference type="InterPro" id="IPR027417">
    <property type="entry name" value="P-loop_NTPase"/>
</dbReference>
<organism evidence="5 6">
    <name type="scientific">Synaphobranchus kaupii</name>
    <name type="common">Kaup's arrowtooth eel</name>
    <dbReference type="NCBI Taxonomy" id="118154"/>
    <lineage>
        <taxon>Eukaryota</taxon>
        <taxon>Metazoa</taxon>
        <taxon>Chordata</taxon>
        <taxon>Craniata</taxon>
        <taxon>Vertebrata</taxon>
        <taxon>Euteleostomi</taxon>
        <taxon>Actinopterygii</taxon>
        <taxon>Neopterygii</taxon>
        <taxon>Teleostei</taxon>
        <taxon>Anguilliformes</taxon>
        <taxon>Synaphobranchidae</taxon>
        <taxon>Synaphobranchus</taxon>
    </lineage>
</organism>